<protein>
    <recommendedName>
        <fullName evidence="3">PAS domain-containing protein</fullName>
    </recommendedName>
</protein>
<evidence type="ECO:0008006" key="3">
    <source>
        <dbReference type="Google" id="ProtNLM"/>
    </source>
</evidence>
<sequence>MKHRNTRELYDYWSRLRGTDAAPPRGAIEPAEIHALLGDTFILESAGPTQYPFRLAGTRLCSHFGRELKGRNFLTLWGDEDIEAIDTLLTAVCIDAAAAVIGAETLNDRGQSAPWEMVILPLSRGGRVYDRILGLMAPLERPYWLDIHPVIRQSITSLRLIWPDERPVLLHPSIPAPSRPLSPMSIARPDDLPVMPAGALASGRRRHHLVVLEGGKR</sequence>
<organism evidence="1 2">
    <name type="scientific">Kaistia soli DSM 19436</name>
    <dbReference type="NCBI Taxonomy" id="1122133"/>
    <lineage>
        <taxon>Bacteria</taxon>
        <taxon>Pseudomonadati</taxon>
        <taxon>Pseudomonadota</taxon>
        <taxon>Alphaproteobacteria</taxon>
        <taxon>Hyphomicrobiales</taxon>
        <taxon>Kaistiaceae</taxon>
        <taxon>Kaistia</taxon>
    </lineage>
</organism>
<dbReference type="STRING" id="1122133.SAMN02745157_2147"/>
<dbReference type="EMBL" id="FQUP01000001">
    <property type="protein sequence ID" value="SHF30199.1"/>
    <property type="molecule type" value="Genomic_DNA"/>
</dbReference>
<dbReference type="RefSeq" id="WP_073052600.1">
    <property type="nucleotide sequence ID" value="NZ_FQUP01000001.1"/>
</dbReference>
<dbReference type="InterPro" id="IPR009922">
    <property type="entry name" value="DUF1457"/>
</dbReference>
<reference evidence="1 2" key="1">
    <citation type="submission" date="2016-11" db="EMBL/GenBank/DDBJ databases">
        <authorList>
            <person name="Jaros S."/>
            <person name="Januszkiewicz K."/>
            <person name="Wedrychowicz H."/>
        </authorList>
    </citation>
    <scope>NUCLEOTIDE SEQUENCE [LARGE SCALE GENOMIC DNA]</scope>
    <source>
        <strain evidence="1 2">DSM 19436</strain>
    </source>
</reference>
<name>A0A1M5AIU2_9HYPH</name>
<dbReference type="PIRSF" id="PIRSF031878">
    <property type="entry name" value="UCP031878"/>
    <property type="match status" value="1"/>
</dbReference>
<evidence type="ECO:0000313" key="1">
    <source>
        <dbReference type="EMBL" id="SHF30199.1"/>
    </source>
</evidence>
<dbReference type="Proteomes" id="UP000184485">
    <property type="component" value="Unassembled WGS sequence"/>
</dbReference>
<dbReference type="OrthoDB" id="8480244at2"/>
<accession>A0A1M5AIU2</accession>
<evidence type="ECO:0000313" key="2">
    <source>
        <dbReference type="Proteomes" id="UP000184485"/>
    </source>
</evidence>
<gene>
    <name evidence="1" type="ORF">SAMN02745157_2147</name>
</gene>
<proteinExistence type="predicted"/>
<keyword evidence="2" id="KW-1185">Reference proteome</keyword>
<dbReference type="Pfam" id="PF07310">
    <property type="entry name" value="PAS_5"/>
    <property type="match status" value="1"/>
</dbReference>
<dbReference type="AlphaFoldDB" id="A0A1M5AIU2"/>